<dbReference type="Gene3D" id="3.40.190.10">
    <property type="entry name" value="Periplasmic binding protein-like II"/>
    <property type="match status" value="2"/>
</dbReference>
<keyword evidence="3" id="KW-0732">Signal</keyword>
<evidence type="ECO:0000313" key="8">
    <source>
        <dbReference type="Proteomes" id="UP000007882"/>
    </source>
</evidence>
<evidence type="ECO:0000259" key="6">
    <source>
        <dbReference type="SMART" id="SM00062"/>
    </source>
</evidence>
<feature type="compositionally biased region" description="Low complexity" evidence="5">
    <location>
        <begin position="25"/>
        <end position="34"/>
    </location>
</feature>
<proteinExistence type="inferred from homology"/>
<dbReference type="Proteomes" id="UP000007882">
    <property type="component" value="Chromosome"/>
</dbReference>
<dbReference type="SUPFAM" id="SSF53850">
    <property type="entry name" value="Periplasmic binding protein-like II"/>
    <property type="match status" value="1"/>
</dbReference>
<dbReference type="HOGENOM" id="CLU_019602_18_4_11"/>
<protein>
    <submittedName>
        <fullName evidence="7">Putative ABC transporter substrate-binding protein</fullName>
    </submittedName>
</protein>
<dbReference type="AlphaFoldDB" id="I0HC10"/>
<dbReference type="GO" id="GO:0030288">
    <property type="term" value="C:outer membrane-bounded periplasmic space"/>
    <property type="evidence" value="ECO:0007669"/>
    <property type="project" value="TreeGrafter"/>
</dbReference>
<dbReference type="InterPro" id="IPR001638">
    <property type="entry name" value="Solute-binding_3/MltF_N"/>
</dbReference>
<feature type="domain" description="Solute-binding protein family 3/N-terminal" evidence="6">
    <location>
        <begin position="70"/>
        <end position="300"/>
    </location>
</feature>
<dbReference type="PANTHER" id="PTHR30085">
    <property type="entry name" value="AMINO ACID ABC TRANSPORTER PERMEASE"/>
    <property type="match status" value="1"/>
</dbReference>
<reference evidence="7 8" key="1">
    <citation type="submission" date="2012-02" db="EMBL/GenBank/DDBJ databases">
        <title>Complete genome sequence of Actinoplanes missouriensis 431 (= NBRC 102363).</title>
        <authorList>
            <person name="Ohnishi Y."/>
            <person name="Ishikawa J."/>
            <person name="Sekine M."/>
            <person name="Hosoyama A."/>
            <person name="Harada T."/>
            <person name="Narita H."/>
            <person name="Hata T."/>
            <person name="Konno Y."/>
            <person name="Tutikane K."/>
            <person name="Fujita N."/>
            <person name="Horinouchi S."/>
            <person name="Hayakawa M."/>
        </authorList>
    </citation>
    <scope>NUCLEOTIDE SEQUENCE [LARGE SCALE GENOMIC DNA]</scope>
    <source>
        <strain evidence="8">ATCC 14538 / DSM 43046 / CBS 188.64 / JCM 3121 / NBRC 102363 / NCIMB 12654 / NRRL B-3342 / UNCC 431</strain>
    </source>
</reference>
<accession>I0HC10</accession>
<dbReference type="KEGG" id="ams:AMIS_53270"/>
<feature type="compositionally biased region" description="Pro residues" evidence="5">
    <location>
        <begin position="12"/>
        <end position="24"/>
    </location>
</feature>
<evidence type="ECO:0000256" key="3">
    <source>
        <dbReference type="ARBA" id="ARBA00022729"/>
    </source>
</evidence>
<sequence>MILAAAGCTDPDPGPDAAPPPPPAAGSTPRSAPAKPACDARASLRPAGALPAPGKMPAGGYLAAIQKRGRLVLGTSQDSPLFSSRNAFTGRVEGFDIDMGRLIAAAIFGDPGKLQIKVIPHADRTAVLSGDEGEEGQPDAVDLVINTMTANCARWQEVDFSTVYLETGQKLLVAKDSAVDGLDDLAKQKVCAAVGSTSLQNLENAASDPVPVARNGWGECLVAFQQNEVAAISTDDTILAGLAAQDPFAKVVGERFTEEPYAVAVSKRHPDLTRFVNAVLEQSRRDGTWKTIYDRWLGALGPAPQPPAARYR</sequence>
<feature type="region of interest" description="Disordered" evidence="5">
    <location>
        <begin position="1"/>
        <end position="40"/>
    </location>
</feature>
<dbReference type="STRING" id="512565.AMIS_53270"/>
<comment type="similarity">
    <text evidence="1 4">Belongs to the bacterial solute-binding protein 3 family.</text>
</comment>
<feature type="compositionally biased region" description="Low complexity" evidence="5">
    <location>
        <begin position="1"/>
        <end position="11"/>
    </location>
</feature>
<dbReference type="PATRIC" id="fig|512565.3.peg.5321"/>
<keyword evidence="2" id="KW-0813">Transport</keyword>
<evidence type="ECO:0000256" key="5">
    <source>
        <dbReference type="SAM" id="MobiDB-lite"/>
    </source>
</evidence>
<dbReference type="PANTHER" id="PTHR30085:SF6">
    <property type="entry name" value="ABC TRANSPORTER GLUTAMINE-BINDING PROTEIN GLNH"/>
    <property type="match status" value="1"/>
</dbReference>
<evidence type="ECO:0000313" key="7">
    <source>
        <dbReference type="EMBL" id="BAL90547.1"/>
    </source>
</evidence>
<evidence type="ECO:0000256" key="1">
    <source>
        <dbReference type="ARBA" id="ARBA00010333"/>
    </source>
</evidence>
<dbReference type="SMART" id="SM00062">
    <property type="entry name" value="PBPb"/>
    <property type="match status" value="1"/>
</dbReference>
<dbReference type="InterPro" id="IPR018313">
    <property type="entry name" value="SBP_3_CS"/>
</dbReference>
<keyword evidence="8" id="KW-1185">Reference proteome</keyword>
<organism evidence="7 8">
    <name type="scientific">Actinoplanes missouriensis (strain ATCC 14538 / DSM 43046 / CBS 188.64 / JCM 3121 / NBRC 102363 / NCIMB 12654 / NRRL B-3342 / UNCC 431)</name>
    <dbReference type="NCBI Taxonomy" id="512565"/>
    <lineage>
        <taxon>Bacteria</taxon>
        <taxon>Bacillati</taxon>
        <taxon>Actinomycetota</taxon>
        <taxon>Actinomycetes</taxon>
        <taxon>Micromonosporales</taxon>
        <taxon>Micromonosporaceae</taxon>
        <taxon>Actinoplanes</taxon>
    </lineage>
</organism>
<dbReference type="PROSITE" id="PS01039">
    <property type="entry name" value="SBP_BACTERIAL_3"/>
    <property type="match status" value="1"/>
</dbReference>
<evidence type="ECO:0000256" key="4">
    <source>
        <dbReference type="RuleBase" id="RU003744"/>
    </source>
</evidence>
<dbReference type="GO" id="GO:0006865">
    <property type="term" value="P:amino acid transport"/>
    <property type="evidence" value="ECO:0007669"/>
    <property type="project" value="TreeGrafter"/>
</dbReference>
<gene>
    <name evidence="7" type="ordered locus">AMIS_53270</name>
</gene>
<dbReference type="eggNOG" id="COG0834">
    <property type="taxonomic scope" value="Bacteria"/>
</dbReference>
<evidence type="ECO:0000256" key="2">
    <source>
        <dbReference type="ARBA" id="ARBA00022448"/>
    </source>
</evidence>
<dbReference type="GO" id="GO:0005576">
    <property type="term" value="C:extracellular region"/>
    <property type="evidence" value="ECO:0007669"/>
    <property type="project" value="TreeGrafter"/>
</dbReference>
<dbReference type="Pfam" id="PF00497">
    <property type="entry name" value="SBP_bac_3"/>
    <property type="match status" value="1"/>
</dbReference>
<name>I0HC10_ACTM4</name>
<dbReference type="CDD" id="cd13690">
    <property type="entry name" value="PBP2_GluB"/>
    <property type="match status" value="1"/>
</dbReference>
<dbReference type="EMBL" id="AP012319">
    <property type="protein sequence ID" value="BAL90547.1"/>
    <property type="molecule type" value="Genomic_DNA"/>
</dbReference>
<dbReference type="InterPro" id="IPR051455">
    <property type="entry name" value="Bact_solute-bind_prot3"/>
</dbReference>